<dbReference type="EMBL" id="VSRR010000900">
    <property type="protein sequence ID" value="MPC20686.1"/>
    <property type="molecule type" value="Genomic_DNA"/>
</dbReference>
<evidence type="ECO:0000313" key="1">
    <source>
        <dbReference type="EMBL" id="MPC20686.1"/>
    </source>
</evidence>
<organism evidence="1 2">
    <name type="scientific">Portunus trituberculatus</name>
    <name type="common">Swimming crab</name>
    <name type="synonym">Neptunus trituberculatus</name>
    <dbReference type="NCBI Taxonomy" id="210409"/>
    <lineage>
        <taxon>Eukaryota</taxon>
        <taxon>Metazoa</taxon>
        <taxon>Ecdysozoa</taxon>
        <taxon>Arthropoda</taxon>
        <taxon>Crustacea</taxon>
        <taxon>Multicrustacea</taxon>
        <taxon>Malacostraca</taxon>
        <taxon>Eumalacostraca</taxon>
        <taxon>Eucarida</taxon>
        <taxon>Decapoda</taxon>
        <taxon>Pleocyemata</taxon>
        <taxon>Brachyura</taxon>
        <taxon>Eubrachyura</taxon>
        <taxon>Portunoidea</taxon>
        <taxon>Portunidae</taxon>
        <taxon>Portuninae</taxon>
        <taxon>Portunus</taxon>
    </lineage>
</organism>
<keyword evidence="2" id="KW-1185">Reference proteome</keyword>
<reference evidence="1 2" key="1">
    <citation type="submission" date="2019-05" db="EMBL/GenBank/DDBJ databases">
        <title>Another draft genome of Portunus trituberculatus and its Hox gene families provides insights of decapod evolution.</title>
        <authorList>
            <person name="Jeong J.-H."/>
            <person name="Song I."/>
            <person name="Kim S."/>
            <person name="Choi T."/>
            <person name="Kim D."/>
            <person name="Ryu S."/>
            <person name="Kim W."/>
        </authorList>
    </citation>
    <scope>NUCLEOTIDE SEQUENCE [LARGE SCALE GENOMIC DNA]</scope>
    <source>
        <tissue evidence="1">Muscle</tissue>
    </source>
</reference>
<dbReference type="Proteomes" id="UP000324222">
    <property type="component" value="Unassembled WGS sequence"/>
</dbReference>
<protein>
    <submittedName>
        <fullName evidence="1">Uncharacterized protein</fullName>
    </submittedName>
</protein>
<proteinExistence type="predicted"/>
<evidence type="ECO:0000313" key="2">
    <source>
        <dbReference type="Proteomes" id="UP000324222"/>
    </source>
</evidence>
<dbReference type="AlphaFoldDB" id="A0A5B7DHU0"/>
<gene>
    <name evidence="1" type="ORF">E2C01_013641</name>
</gene>
<comment type="caution">
    <text evidence="1">The sequence shown here is derived from an EMBL/GenBank/DDBJ whole genome shotgun (WGS) entry which is preliminary data.</text>
</comment>
<sequence>MKPHSTYHCHPCICLIQHKINEHDNNSSILRAFSLHKSFKYEQSTL</sequence>
<name>A0A5B7DHU0_PORTR</name>
<accession>A0A5B7DHU0</accession>